<comment type="similarity">
    <text evidence="13">Belongs to the LpxK family.</text>
</comment>
<dbReference type="UniPathway" id="UPA00359">
    <property type="reaction ID" value="UER00482"/>
</dbReference>
<keyword evidence="10 13" id="KW-0067">ATP-binding</keyword>
<dbReference type="PANTHER" id="PTHR42724:SF1">
    <property type="entry name" value="TETRAACYLDISACCHARIDE 4'-KINASE, MITOCHONDRIAL-RELATED"/>
    <property type="match status" value="1"/>
</dbReference>
<reference evidence="14 15" key="1">
    <citation type="submission" date="2014-07" db="EMBL/GenBank/DDBJ databases">
        <title>Comparative genomic insights into amoeba endosymbionts belonging to the families of Holosporaceae and Candidatus Midichloriaceae within Rickettsiales.</title>
        <authorList>
            <person name="Wang Z."/>
            <person name="Wu M."/>
        </authorList>
    </citation>
    <scope>NUCLEOTIDE SEQUENCE [LARGE SCALE GENOMIC DNA]</scope>
    <source>
        <strain evidence="14">PRA3</strain>
    </source>
</reference>
<keyword evidence="11 13" id="KW-0443">Lipid metabolism</keyword>
<dbReference type="NCBIfam" id="TIGR00682">
    <property type="entry name" value="lpxK"/>
    <property type="match status" value="1"/>
</dbReference>
<dbReference type="GO" id="GO:0005886">
    <property type="term" value="C:plasma membrane"/>
    <property type="evidence" value="ECO:0007669"/>
    <property type="project" value="TreeGrafter"/>
</dbReference>
<evidence type="ECO:0000313" key="14">
    <source>
        <dbReference type="EMBL" id="AIK97020.1"/>
    </source>
</evidence>
<dbReference type="Pfam" id="PF02606">
    <property type="entry name" value="LpxK"/>
    <property type="match status" value="1"/>
</dbReference>
<gene>
    <name evidence="13" type="primary">lpxK</name>
    <name evidence="14" type="ORF">ID47_10190</name>
</gene>
<sequence>MTLKAPQFWRQEGLLSLLLSPLGWLYGQIVAWRLRGAKNKVRVPVICVGNLTLGGSGKTPTVIALAQEFQRLGHTPHVLSRGYGGKSYQALKVDTGHHTAAEVGDEAFLLAEIAPTWVGANRYRSAQAAINAGATMLIMDDGLQNPTLHQDFKIAVFDGQIPLINKKIFPAGPLREDFSKGLQRIDHLLLLNFTGCPVWAGQLPYTLATTISEQIPTQDRYLAFAGIGYPEKFFKLLEKKGFNIIETYSFADHHPYSLEDINKLTQKAKKMKAQLITTEKDLVKIPKSAKKNIQPLKIRLEADLTEIVNKVLKFF</sequence>
<accession>A0A077B241</accession>
<dbReference type="PANTHER" id="PTHR42724">
    <property type="entry name" value="TETRAACYLDISACCHARIDE 4'-KINASE"/>
    <property type="match status" value="1"/>
</dbReference>
<evidence type="ECO:0000313" key="15">
    <source>
        <dbReference type="Proteomes" id="UP000028926"/>
    </source>
</evidence>
<feature type="binding site" evidence="13">
    <location>
        <begin position="52"/>
        <end position="59"/>
    </location>
    <ligand>
        <name>ATP</name>
        <dbReference type="ChEBI" id="CHEBI:30616"/>
    </ligand>
</feature>
<keyword evidence="5 13" id="KW-0444">Lipid biosynthesis</keyword>
<dbReference type="eggNOG" id="COG1663">
    <property type="taxonomic scope" value="Bacteria"/>
</dbReference>
<dbReference type="STRING" id="91604.ID47_10190"/>
<dbReference type="OrthoDB" id="9766423at2"/>
<dbReference type="SUPFAM" id="SSF52540">
    <property type="entry name" value="P-loop containing nucleoside triphosphate hydrolases"/>
    <property type="match status" value="1"/>
</dbReference>
<evidence type="ECO:0000256" key="12">
    <source>
        <dbReference type="ARBA" id="ARBA00029757"/>
    </source>
</evidence>
<dbReference type="KEGG" id="paca:ID47_10190"/>
<evidence type="ECO:0000256" key="4">
    <source>
        <dbReference type="ARBA" id="ARBA00016436"/>
    </source>
</evidence>
<evidence type="ECO:0000256" key="6">
    <source>
        <dbReference type="ARBA" id="ARBA00022556"/>
    </source>
</evidence>
<dbReference type="RefSeq" id="WP_038465993.1">
    <property type="nucleotide sequence ID" value="NZ_CP008941.1"/>
</dbReference>
<comment type="function">
    <text evidence="1 13">Transfers the gamma-phosphate of ATP to the 4'-position of a tetraacyldisaccharide 1-phosphate intermediate (termed DS-1-P) to form tetraacyldisaccharide 1,4'-bis-phosphate (lipid IVA).</text>
</comment>
<evidence type="ECO:0000256" key="1">
    <source>
        <dbReference type="ARBA" id="ARBA00002274"/>
    </source>
</evidence>
<name>A0A077B241_9PROT</name>
<proteinExistence type="inferred from homology"/>
<comment type="pathway">
    <text evidence="2 13">Glycolipid biosynthesis; lipid IV(A) biosynthesis; lipid IV(A) from (3R)-3-hydroxytetradecanoyl-[acyl-carrier-protein] and UDP-N-acetyl-alpha-D-glucosamine: step 6/6.</text>
</comment>
<evidence type="ECO:0000256" key="13">
    <source>
        <dbReference type="HAMAP-Rule" id="MF_00409"/>
    </source>
</evidence>
<dbReference type="GO" id="GO:0009029">
    <property type="term" value="F:lipid-A 4'-kinase activity"/>
    <property type="evidence" value="ECO:0007669"/>
    <property type="project" value="UniProtKB-UniRule"/>
</dbReference>
<dbReference type="InterPro" id="IPR003758">
    <property type="entry name" value="LpxK"/>
</dbReference>
<keyword evidence="6 13" id="KW-0441">Lipid A biosynthesis</keyword>
<dbReference type="EC" id="2.7.1.130" evidence="3 13"/>
<evidence type="ECO:0000256" key="9">
    <source>
        <dbReference type="ARBA" id="ARBA00022777"/>
    </source>
</evidence>
<evidence type="ECO:0000256" key="8">
    <source>
        <dbReference type="ARBA" id="ARBA00022741"/>
    </source>
</evidence>
<keyword evidence="15" id="KW-1185">Reference proteome</keyword>
<evidence type="ECO:0000256" key="3">
    <source>
        <dbReference type="ARBA" id="ARBA00012071"/>
    </source>
</evidence>
<dbReference type="GO" id="GO:0005524">
    <property type="term" value="F:ATP binding"/>
    <property type="evidence" value="ECO:0007669"/>
    <property type="project" value="UniProtKB-UniRule"/>
</dbReference>
<evidence type="ECO:0000256" key="2">
    <source>
        <dbReference type="ARBA" id="ARBA00004870"/>
    </source>
</evidence>
<keyword evidence="9 13" id="KW-0418">Kinase</keyword>
<dbReference type="GO" id="GO:0009245">
    <property type="term" value="P:lipid A biosynthetic process"/>
    <property type="evidence" value="ECO:0007669"/>
    <property type="project" value="UniProtKB-UniRule"/>
</dbReference>
<evidence type="ECO:0000256" key="7">
    <source>
        <dbReference type="ARBA" id="ARBA00022679"/>
    </source>
</evidence>
<protein>
    <recommendedName>
        <fullName evidence="4 13">Tetraacyldisaccharide 4'-kinase</fullName>
        <ecNumber evidence="3 13">2.7.1.130</ecNumber>
    </recommendedName>
    <alternativeName>
        <fullName evidence="12 13">Lipid A 4'-kinase</fullName>
    </alternativeName>
</protein>
<keyword evidence="8 13" id="KW-0547">Nucleotide-binding</keyword>
<dbReference type="Proteomes" id="UP000028926">
    <property type="component" value="Chromosome"/>
</dbReference>
<organism evidence="14 15">
    <name type="scientific">Candidatus Odyssella acanthamoebae</name>
    <dbReference type="NCBI Taxonomy" id="91604"/>
    <lineage>
        <taxon>Bacteria</taxon>
        <taxon>Pseudomonadati</taxon>
        <taxon>Pseudomonadota</taxon>
        <taxon>Alphaproteobacteria</taxon>
        <taxon>Holosporales</taxon>
        <taxon>Candidatus Paracaedibacteraceae</taxon>
        <taxon>Candidatus Odyssella</taxon>
    </lineage>
</organism>
<dbReference type="AlphaFoldDB" id="A0A077B241"/>
<comment type="catalytic activity">
    <reaction evidence="13">
        <text>a lipid A disaccharide + ATP = a lipid IVA + ADP + H(+)</text>
        <dbReference type="Rhea" id="RHEA:67840"/>
        <dbReference type="ChEBI" id="CHEBI:15378"/>
        <dbReference type="ChEBI" id="CHEBI:30616"/>
        <dbReference type="ChEBI" id="CHEBI:176343"/>
        <dbReference type="ChEBI" id="CHEBI:176425"/>
        <dbReference type="ChEBI" id="CHEBI:456216"/>
        <dbReference type="EC" id="2.7.1.130"/>
    </reaction>
</comment>
<keyword evidence="7 13" id="KW-0808">Transferase</keyword>
<dbReference type="GO" id="GO:0009244">
    <property type="term" value="P:lipopolysaccharide core region biosynthetic process"/>
    <property type="evidence" value="ECO:0007669"/>
    <property type="project" value="TreeGrafter"/>
</dbReference>
<evidence type="ECO:0000256" key="5">
    <source>
        <dbReference type="ARBA" id="ARBA00022516"/>
    </source>
</evidence>
<evidence type="ECO:0000256" key="10">
    <source>
        <dbReference type="ARBA" id="ARBA00022840"/>
    </source>
</evidence>
<evidence type="ECO:0000256" key="11">
    <source>
        <dbReference type="ARBA" id="ARBA00023098"/>
    </source>
</evidence>
<dbReference type="HAMAP" id="MF_00409">
    <property type="entry name" value="LpxK"/>
    <property type="match status" value="1"/>
</dbReference>
<dbReference type="EMBL" id="CP008941">
    <property type="protein sequence ID" value="AIK97020.1"/>
    <property type="molecule type" value="Genomic_DNA"/>
</dbReference>
<dbReference type="HOGENOM" id="CLU_038816_0_0_5"/>
<dbReference type="InterPro" id="IPR027417">
    <property type="entry name" value="P-loop_NTPase"/>
</dbReference>